<name>A0A645HFM3_9ZZZZ</name>
<dbReference type="Gene3D" id="3.40.1030.10">
    <property type="entry name" value="Nucleoside phosphorylase/phosphoribosyltransferase catalytic domain"/>
    <property type="match status" value="1"/>
</dbReference>
<sequence>MASVLQKLGTERALVVHGTDGLDEITTTAPTKVSELKDGVVSTYYIDAESFGIPKAESSDLKGGEAYENAEIINGIFTGEKGPKRDIVLINAAAALYVAKKADNMKEGIELAAQIIDTGKAMEKLNELREFSNRFKGASA</sequence>
<feature type="domain" description="Glycosyl transferase family 3" evidence="3">
    <location>
        <begin position="1"/>
        <end position="122"/>
    </location>
</feature>
<dbReference type="InterPro" id="IPR005940">
    <property type="entry name" value="Anthranilate_Pribosyl_Tfrase"/>
</dbReference>
<dbReference type="PANTHER" id="PTHR43285">
    <property type="entry name" value="ANTHRANILATE PHOSPHORIBOSYLTRANSFERASE"/>
    <property type="match status" value="1"/>
</dbReference>
<protein>
    <submittedName>
        <fullName evidence="4">Anthranilate phosphoribosyltransferase</fullName>
        <ecNumber evidence="4">2.4.2.18</ecNumber>
    </submittedName>
</protein>
<gene>
    <name evidence="4" type="primary">trpD_31</name>
    <name evidence="4" type="ORF">SDC9_185060</name>
</gene>
<dbReference type="InterPro" id="IPR035902">
    <property type="entry name" value="Nuc_phospho_transferase"/>
</dbReference>
<evidence type="ECO:0000256" key="1">
    <source>
        <dbReference type="ARBA" id="ARBA00022676"/>
    </source>
</evidence>
<keyword evidence="2 4" id="KW-0808">Transferase</keyword>
<dbReference type="EMBL" id="VSSQ01092246">
    <property type="protein sequence ID" value="MPN37540.1"/>
    <property type="molecule type" value="Genomic_DNA"/>
</dbReference>
<dbReference type="GO" id="GO:0000162">
    <property type="term" value="P:L-tryptophan biosynthetic process"/>
    <property type="evidence" value="ECO:0007669"/>
    <property type="project" value="InterPro"/>
</dbReference>
<proteinExistence type="predicted"/>
<dbReference type="GO" id="GO:0005829">
    <property type="term" value="C:cytosol"/>
    <property type="evidence" value="ECO:0007669"/>
    <property type="project" value="TreeGrafter"/>
</dbReference>
<reference evidence="4" key="1">
    <citation type="submission" date="2019-08" db="EMBL/GenBank/DDBJ databases">
        <authorList>
            <person name="Kucharzyk K."/>
            <person name="Murdoch R.W."/>
            <person name="Higgins S."/>
            <person name="Loffler F."/>
        </authorList>
    </citation>
    <scope>NUCLEOTIDE SEQUENCE</scope>
</reference>
<keyword evidence="1 4" id="KW-0328">Glycosyltransferase</keyword>
<dbReference type="EC" id="2.4.2.18" evidence="4"/>
<dbReference type="Pfam" id="PF00591">
    <property type="entry name" value="Glycos_transf_3"/>
    <property type="match status" value="1"/>
</dbReference>
<evidence type="ECO:0000256" key="2">
    <source>
        <dbReference type="ARBA" id="ARBA00022679"/>
    </source>
</evidence>
<evidence type="ECO:0000313" key="4">
    <source>
        <dbReference type="EMBL" id="MPN37540.1"/>
    </source>
</evidence>
<dbReference type="AlphaFoldDB" id="A0A645HFM3"/>
<comment type="caution">
    <text evidence="4">The sequence shown here is derived from an EMBL/GenBank/DDBJ whole genome shotgun (WGS) entry which is preliminary data.</text>
</comment>
<dbReference type="GO" id="GO:0004048">
    <property type="term" value="F:anthranilate phosphoribosyltransferase activity"/>
    <property type="evidence" value="ECO:0007669"/>
    <property type="project" value="UniProtKB-EC"/>
</dbReference>
<accession>A0A645HFM3</accession>
<dbReference type="SUPFAM" id="SSF52418">
    <property type="entry name" value="Nucleoside phosphorylase/phosphoribosyltransferase catalytic domain"/>
    <property type="match status" value="1"/>
</dbReference>
<organism evidence="4">
    <name type="scientific">bioreactor metagenome</name>
    <dbReference type="NCBI Taxonomy" id="1076179"/>
    <lineage>
        <taxon>unclassified sequences</taxon>
        <taxon>metagenomes</taxon>
        <taxon>ecological metagenomes</taxon>
    </lineage>
</organism>
<dbReference type="InterPro" id="IPR000312">
    <property type="entry name" value="Glycosyl_Trfase_fam3"/>
</dbReference>
<dbReference type="PANTHER" id="PTHR43285:SF2">
    <property type="entry name" value="ANTHRANILATE PHOSPHORIBOSYLTRANSFERASE"/>
    <property type="match status" value="1"/>
</dbReference>
<evidence type="ECO:0000259" key="3">
    <source>
        <dbReference type="Pfam" id="PF00591"/>
    </source>
</evidence>